<reference evidence="2 3" key="1">
    <citation type="submission" date="2016-08" db="EMBL/GenBank/DDBJ databases">
        <authorList>
            <person name="Seilhamer J.J."/>
        </authorList>
    </citation>
    <scope>NUCLEOTIDE SEQUENCE [LARGE SCALE GENOMIC DNA]</scope>
    <source>
        <strain evidence="2 3">A37T2</strain>
    </source>
</reference>
<dbReference type="AlphaFoldDB" id="A0A1C3YY82"/>
<proteinExistence type="predicted"/>
<keyword evidence="1" id="KW-0812">Transmembrane</keyword>
<evidence type="ECO:0000256" key="1">
    <source>
        <dbReference type="SAM" id="Phobius"/>
    </source>
</evidence>
<dbReference type="Proteomes" id="UP000242818">
    <property type="component" value="Unassembled WGS sequence"/>
</dbReference>
<keyword evidence="1" id="KW-0472">Membrane</keyword>
<evidence type="ECO:0000313" key="3">
    <source>
        <dbReference type="Proteomes" id="UP000242818"/>
    </source>
</evidence>
<name>A0A1C3YY82_9BACT</name>
<accession>A0A1C3YY82</accession>
<dbReference type="STRING" id="1335309.GA0116948_101160"/>
<organism evidence="2 3">
    <name type="scientific">Chitinophaga costaii</name>
    <dbReference type="NCBI Taxonomy" id="1335309"/>
    <lineage>
        <taxon>Bacteria</taxon>
        <taxon>Pseudomonadati</taxon>
        <taxon>Bacteroidota</taxon>
        <taxon>Chitinophagia</taxon>
        <taxon>Chitinophagales</taxon>
        <taxon>Chitinophagaceae</taxon>
        <taxon>Chitinophaga</taxon>
    </lineage>
</organism>
<keyword evidence="1" id="KW-1133">Transmembrane helix</keyword>
<evidence type="ECO:0000313" key="2">
    <source>
        <dbReference type="EMBL" id="SCB75039.1"/>
    </source>
</evidence>
<protein>
    <submittedName>
        <fullName evidence="2">Uncharacterized protein</fullName>
    </submittedName>
</protein>
<feature type="transmembrane region" description="Helical" evidence="1">
    <location>
        <begin position="55"/>
        <end position="78"/>
    </location>
</feature>
<dbReference type="RefSeq" id="WP_089708008.1">
    <property type="nucleotide sequence ID" value="NZ_FMAR01000001.1"/>
</dbReference>
<sequence>MMVMIVLVYWLVEYYIWKDRVCNDPYACLILFIIGLPNRVINTHRSKFLKPRKKYFLYLFWGIVLLNVYLKLTGMQLISNLLSLLNHR</sequence>
<gene>
    <name evidence="2" type="ORF">GA0116948_101160</name>
</gene>
<keyword evidence="3" id="KW-1185">Reference proteome</keyword>
<dbReference type="EMBL" id="FMAR01000001">
    <property type="protein sequence ID" value="SCB75039.1"/>
    <property type="molecule type" value="Genomic_DNA"/>
</dbReference>